<protein>
    <submittedName>
        <fullName evidence="2">Uncharacterized protein</fullName>
    </submittedName>
</protein>
<reference evidence="2" key="1">
    <citation type="journal article" date="2020" name="Nature">
        <title>Giant virus diversity and host interactions through global metagenomics.</title>
        <authorList>
            <person name="Schulz F."/>
            <person name="Roux S."/>
            <person name="Paez-Espino D."/>
            <person name="Jungbluth S."/>
            <person name="Walsh D.A."/>
            <person name="Denef V.J."/>
            <person name="McMahon K.D."/>
            <person name="Konstantinidis K.T."/>
            <person name="Eloe-Fadrosh E.A."/>
            <person name="Kyrpides N.C."/>
            <person name="Woyke T."/>
        </authorList>
    </citation>
    <scope>NUCLEOTIDE SEQUENCE</scope>
    <source>
        <strain evidence="2">GVMAG-M-3300027833-19</strain>
    </source>
</reference>
<sequence>MKDAPTRSVRSHTTAPAEATAAAEAPESVLLPHIAHPKAPRSTVQMVKSMPLGFHMIPALAISSERLEACMTDKQTHLRRKEEERRSRGAEE</sequence>
<dbReference type="EMBL" id="MN740512">
    <property type="protein sequence ID" value="QHU30683.1"/>
    <property type="molecule type" value="Genomic_DNA"/>
</dbReference>
<accession>A0A6C0LJF9</accession>
<feature type="region of interest" description="Disordered" evidence="1">
    <location>
        <begin position="73"/>
        <end position="92"/>
    </location>
</feature>
<name>A0A6C0LJF9_9ZZZZ</name>
<feature type="compositionally biased region" description="Basic and acidic residues" evidence="1">
    <location>
        <begin position="74"/>
        <end position="92"/>
    </location>
</feature>
<evidence type="ECO:0000313" key="2">
    <source>
        <dbReference type="EMBL" id="QHU30683.1"/>
    </source>
</evidence>
<dbReference type="AlphaFoldDB" id="A0A6C0LJF9"/>
<proteinExistence type="predicted"/>
<organism evidence="2">
    <name type="scientific">viral metagenome</name>
    <dbReference type="NCBI Taxonomy" id="1070528"/>
    <lineage>
        <taxon>unclassified sequences</taxon>
        <taxon>metagenomes</taxon>
        <taxon>organismal metagenomes</taxon>
    </lineage>
</organism>
<feature type="compositionally biased region" description="Low complexity" evidence="1">
    <location>
        <begin position="13"/>
        <end position="24"/>
    </location>
</feature>
<feature type="region of interest" description="Disordered" evidence="1">
    <location>
        <begin position="1"/>
        <end position="24"/>
    </location>
</feature>
<evidence type="ECO:0000256" key="1">
    <source>
        <dbReference type="SAM" id="MobiDB-lite"/>
    </source>
</evidence>